<dbReference type="Proteomes" id="UP000286246">
    <property type="component" value="Unassembled WGS sequence"/>
</dbReference>
<name>A0A420ALN2_SPHD1</name>
<evidence type="ECO:0000313" key="1">
    <source>
        <dbReference type="EMBL" id="RKE45366.1"/>
    </source>
</evidence>
<protein>
    <submittedName>
        <fullName evidence="1">Uncharacterized protein DUF4625</fullName>
    </submittedName>
</protein>
<dbReference type="AlphaFoldDB" id="A0A420ALN2"/>
<dbReference type="OrthoDB" id="978436at2"/>
<gene>
    <name evidence="1" type="ORF">DFQ12_4438</name>
</gene>
<sequence length="303" mass="34152">MTKSVKILLAITLIAGLFVSCKKDKQESEISQPTAENVEIGYANNKQAIRGRDFHFNADLLAGDKIESVQVKILPKAGQTYTSPWKMEIAWDEFKGLKNANVHKHFTIPKEAPEGRYDFFFIVNDVNGSKLELKEDFQIFDAANMPVDPVVDRDIFSRNDDMVYYMGTYVETPIVFKKGDKFTARAQIKQIQGDGILYTALIKRTLNYFPETVDKLNLTKAIIISKVEHKDLGPASKINTYKLANGAISGDDIIIGAEKDGLGNQITGDRQWQSGQYNLVILYKNTTFNMSTFRSVPLTIVYE</sequence>
<dbReference type="RefSeq" id="WP_120261364.1">
    <property type="nucleotide sequence ID" value="NZ_RAPY01000005.1"/>
</dbReference>
<keyword evidence="2" id="KW-1185">Reference proteome</keyword>
<comment type="caution">
    <text evidence="1">The sequence shown here is derived from an EMBL/GenBank/DDBJ whole genome shotgun (WGS) entry which is preliminary data.</text>
</comment>
<evidence type="ECO:0000313" key="2">
    <source>
        <dbReference type="Proteomes" id="UP000286246"/>
    </source>
</evidence>
<organism evidence="1 2">
    <name type="scientific">Sphingobacterium detergens</name>
    <dbReference type="NCBI Taxonomy" id="1145106"/>
    <lineage>
        <taxon>Bacteria</taxon>
        <taxon>Pseudomonadati</taxon>
        <taxon>Bacteroidota</taxon>
        <taxon>Sphingobacteriia</taxon>
        <taxon>Sphingobacteriales</taxon>
        <taxon>Sphingobacteriaceae</taxon>
        <taxon>Sphingobacterium</taxon>
    </lineage>
</organism>
<accession>A0A420ALN2</accession>
<dbReference type="PROSITE" id="PS51257">
    <property type="entry name" value="PROKAR_LIPOPROTEIN"/>
    <property type="match status" value="1"/>
</dbReference>
<proteinExistence type="predicted"/>
<dbReference type="EMBL" id="RAPY01000005">
    <property type="protein sequence ID" value="RKE45366.1"/>
    <property type="molecule type" value="Genomic_DNA"/>
</dbReference>
<dbReference type="Pfam" id="PF15418">
    <property type="entry name" value="DUF4625"/>
    <property type="match status" value="1"/>
</dbReference>
<dbReference type="InterPro" id="IPR027829">
    <property type="entry name" value="DUF4625"/>
</dbReference>
<reference evidence="1 2" key="1">
    <citation type="submission" date="2018-09" db="EMBL/GenBank/DDBJ databases">
        <title>Genomic Encyclopedia of Type Strains, Phase III (KMG-III): the genomes of soil and plant-associated and newly described type strains.</title>
        <authorList>
            <person name="Whitman W."/>
        </authorList>
    </citation>
    <scope>NUCLEOTIDE SEQUENCE [LARGE SCALE GENOMIC DNA]</scope>
    <source>
        <strain evidence="1 2">CECT 7938</strain>
    </source>
</reference>